<accession>A0A0E2E263</accession>
<dbReference type="InterPro" id="IPR023393">
    <property type="entry name" value="START-like_dom_sf"/>
</dbReference>
<evidence type="ECO:0008006" key="2">
    <source>
        <dbReference type="Google" id="ProtNLM"/>
    </source>
</evidence>
<organism evidence="1">
    <name type="scientific">Treponema denticola H-22</name>
    <dbReference type="NCBI Taxonomy" id="999432"/>
    <lineage>
        <taxon>Bacteria</taxon>
        <taxon>Pseudomonadati</taxon>
        <taxon>Spirochaetota</taxon>
        <taxon>Spirochaetia</taxon>
        <taxon>Spirochaetales</taxon>
        <taxon>Treponemataceae</taxon>
        <taxon>Treponema</taxon>
    </lineage>
</organism>
<sequence length="173" mass="20183">MITLHEQVDISAPFEKLCAWADNFEEEFVKWSPYHLECELYNGNVNTGSKVRFYEIVMGLDYDVTGTIVTSERDNDHFRFVFKSDKGTAFITFEGTRTKDGCRFSHTESFGITTPVIGPIMNFLLFKIIFRKKCNWQLIRDDMILDNKYLTEILTEGKYPERIPVERLKAGIK</sequence>
<gene>
    <name evidence="1" type="ORF">HMPREF9726_02483</name>
</gene>
<name>A0A0E2E263_TREDN</name>
<dbReference type="Proteomes" id="UP000011705">
    <property type="component" value="Chromosome"/>
</dbReference>
<dbReference type="HOGENOM" id="CLU_1538633_0_0_12"/>
<dbReference type="EMBL" id="AGDV01000021">
    <property type="protein sequence ID" value="EMB30798.1"/>
    <property type="molecule type" value="Genomic_DNA"/>
</dbReference>
<dbReference type="RefSeq" id="WP_002670668.1">
    <property type="nucleotide sequence ID" value="NZ_CM001795.1"/>
</dbReference>
<protein>
    <recommendedName>
        <fullName evidence="2">SRPBCC family protein</fullName>
    </recommendedName>
</protein>
<comment type="caution">
    <text evidence="1">The sequence shown here is derived from an EMBL/GenBank/DDBJ whole genome shotgun (WGS) entry which is preliminary data.</text>
</comment>
<proteinExistence type="predicted"/>
<evidence type="ECO:0000313" key="1">
    <source>
        <dbReference type="EMBL" id="EMB30798.1"/>
    </source>
</evidence>
<dbReference type="SUPFAM" id="SSF55961">
    <property type="entry name" value="Bet v1-like"/>
    <property type="match status" value="1"/>
</dbReference>
<reference evidence="1" key="1">
    <citation type="submission" date="2012-01" db="EMBL/GenBank/DDBJ databases">
        <title>The Genome Sequence of Treponema denticola H-22.</title>
        <authorList>
            <consortium name="The Broad Institute Genome Sequencing Platform"/>
            <person name="Earl A."/>
            <person name="Ward D."/>
            <person name="Feldgarden M."/>
            <person name="Gevers D."/>
            <person name="Blanton J.M."/>
            <person name="Fenno C.J."/>
            <person name="Baranova O.V."/>
            <person name="Mathney J."/>
            <person name="Dewhirst F.E."/>
            <person name="Izard J."/>
            <person name="Young S.K."/>
            <person name="Zeng Q."/>
            <person name="Gargeya S."/>
            <person name="Fitzgerald M."/>
            <person name="Haas B."/>
            <person name="Abouelleil A."/>
            <person name="Alvarado L."/>
            <person name="Arachchi H.M."/>
            <person name="Berlin A."/>
            <person name="Chapman S.B."/>
            <person name="Gearin G."/>
            <person name="Goldberg J."/>
            <person name="Griggs A."/>
            <person name="Gujja S."/>
            <person name="Hansen M."/>
            <person name="Heiman D."/>
            <person name="Howarth C."/>
            <person name="Larimer J."/>
            <person name="Lui A."/>
            <person name="MacDonald P.J.P."/>
            <person name="McCowen C."/>
            <person name="Montmayeur A."/>
            <person name="Murphy C."/>
            <person name="Neiman D."/>
            <person name="Pearson M."/>
            <person name="Priest M."/>
            <person name="Roberts A."/>
            <person name="Saif S."/>
            <person name="Shea T."/>
            <person name="Sisk P."/>
            <person name="Stolte C."/>
            <person name="Sykes S."/>
            <person name="Wortman J."/>
            <person name="Nusbaum C."/>
            <person name="Birren B."/>
        </authorList>
    </citation>
    <scope>NUCLEOTIDE SEQUENCE [LARGE SCALE GENOMIC DNA]</scope>
    <source>
        <strain evidence="1">H-22</strain>
    </source>
</reference>
<dbReference type="CDD" id="cd07812">
    <property type="entry name" value="SRPBCC"/>
    <property type="match status" value="1"/>
</dbReference>
<dbReference type="AlphaFoldDB" id="A0A0E2E263"/>
<dbReference type="PATRIC" id="fig|999432.5.peg.2577"/>
<dbReference type="Gene3D" id="3.30.530.20">
    <property type="match status" value="1"/>
</dbReference>
<dbReference type="GeneID" id="2739529"/>